<evidence type="ECO:0000313" key="8">
    <source>
        <dbReference type="EMBL" id="GAA0570231.1"/>
    </source>
</evidence>
<evidence type="ECO:0000256" key="3">
    <source>
        <dbReference type="ARBA" id="ARBA00023122"/>
    </source>
</evidence>
<dbReference type="PROSITE" id="PS51371">
    <property type="entry name" value="CBS"/>
    <property type="match status" value="2"/>
</dbReference>
<dbReference type="PANTHER" id="PTHR42745">
    <property type="match status" value="1"/>
</dbReference>
<dbReference type="PIRSF" id="PIRSF004692">
    <property type="entry name" value="KdsD_KpsF"/>
    <property type="match status" value="1"/>
</dbReference>
<proteinExistence type="inferred from homology"/>
<feature type="domain" description="CBS" evidence="6">
    <location>
        <begin position="277"/>
        <end position="332"/>
    </location>
</feature>
<dbReference type="PANTHER" id="PTHR42745:SF1">
    <property type="entry name" value="ARABINOSE 5-PHOSPHATE ISOMERASE KDSD"/>
    <property type="match status" value="1"/>
</dbReference>
<dbReference type="InterPro" id="IPR000644">
    <property type="entry name" value="CBS_dom"/>
</dbReference>
<evidence type="ECO:0000256" key="4">
    <source>
        <dbReference type="PIRNR" id="PIRNR004692"/>
    </source>
</evidence>
<gene>
    <name evidence="8" type="ORF">GCM10008942_18810</name>
</gene>
<evidence type="ECO:0000259" key="7">
    <source>
        <dbReference type="PROSITE" id="PS51464"/>
    </source>
</evidence>
<dbReference type="RefSeq" id="WP_166929410.1">
    <property type="nucleotide sequence ID" value="NZ_BAAADD010000004.1"/>
</dbReference>
<keyword evidence="9" id="KW-1185">Reference proteome</keyword>
<accession>A0ABP3PR33</accession>
<dbReference type="InterPro" id="IPR001347">
    <property type="entry name" value="SIS_dom"/>
</dbReference>
<evidence type="ECO:0000259" key="6">
    <source>
        <dbReference type="PROSITE" id="PS51371"/>
    </source>
</evidence>
<protein>
    <submittedName>
        <fullName evidence="8">KpsF/GutQ family sugar-phosphate isomerase</fullName>
    </submittedName>
</protein>
<reference evidence="9" key="1">
    <citation type="journal article" date="2019" name="Int. J. Syst. Evol. Microbiol.">
        <title>The Global Catalogue of Microorganisms (GCM) 10K type strain sequencing project: providing services to taxonomists for standard genome sequencing and annotation.</title>
        <authorList>
            <consortium name="The Broad Institute Genomics Platform"/>
            <consortium name="The Broad Institute Genome Sequencing Center for Infectious Disease"/>
            <person name="Wu L."/>
            <person name="Ma J."/>
        </authorList>
    </citation>
    <scope>NUCLEOTIDE SEQUENCE [LARGE SCALE GENOMIC DNA]</scope>
    <source>
        <strain evidence="9">JCM 15089</strain>
    </source>
</reference>
<dbReference type="Gene3D" id="3.10.580.10">
    <property type="entry name" value="CBS-domain"/>
    <property type="match status" value="1"/>
</dbReference>
<dbReference type="Pfam" id="PF01380">
    <property type="entry name" value="SIS"/>
    <property type="match status" value="1"/>
</dbReference>
<evidence type="ECO:0000313" key="9">
    <source>
        <dbReference type="Proteomes" id="UP001499951"/>
    </source>
</evidence>
<keyword evidence="8" id="KW-0413">Isomerase</keyword>
<evidence type="ECO:0000256" key="1">
    <source>
        <dbReference type="ARBA" id="ARBA00008165"/>
    </source>
</evidence>
<dbReference type="Pfam" id="PF00571">
    <property type="entry name" value="CBS"/>
    <property type="match status" value="2"/>
</dbReference>
<feature type="domain" description="SIS" evidence="7">
    <location>
        <begin position="44"/>
        <end position="187"/>
    </location>
</feature>
<organism evidence="8 9">
    <name type="scientific">Rhizomicrobium electricum</name>
    <dbReference type="NCBI Taxonomy" id="480070"/>
    <lineage>
        <taxon>Bacteria</taxon>
        <taxon>Pseudomonadati</taxon>
        <taxon>Pseudomonadota</taxon>
        <taxon>Alphaproteobacteria</taxon>
        <taxon>Micropepsales</taxon>
        <taxon>Micropepsaceae</taxon>
        <taxon>Rhizomicrobium</taxon>
    </lineage>
</organism>
<dbReference type="InterPro" id="IPR004800">
    <property type="entry name" value="KdsD/KpsF-type"/>
</dbReference>
<dbReference type="CDD" id="cd05014">
    <property type="entry name" value="SIS_Kpsf"/>
    <property type="match status" value="1"/>
</dbReference>
<dbReference type="GO" id="GO:0016853">
    <property type="term" value="F:isomerase activity"/>
    <property type="evidence" value="ECO:0007669"/>
    <property type="project" value="UniProtKB-KW"/>
</dbReference>
<dbReference type="SMART" id="SM00116">
    <property type="entry name" value="CBS"/>
    <property type="match status" value="2"/>
</dbReference>
<dbReference type="Proteomes" id="UP001499951">
    <property type="component" value="Unassembled WGS sequence"/>
</dbReference>
<dbReference type="Gene3D" id="3.40.50.10490">
    <property type="entry name" value="Glucose-6-phosphate isomerase like protein, domain 1"/>
    <property type="match status" value="1"/>
</dbReference>
<dbReference type="InterPro" id="IPR050986">
    <property type="entry name" value="GutQ/KpsF_isomerases"/>
</dbReference>
<dbReference type="InterPro" id="IPR035474">
    <property type="entry name" value="SIS_Kpsf"/>
</dbReference>
<feature type="domain" description="CBS" evidence="6">
    <location>
        <begin position="212"/>
        <end position="271"/>
    </location>
</feature>
<name>A0ABP3PR33_9PROT</name>
<dbReference type="CDD" id="cd04604">
    <property type="entry name" value="CBS_pair_SIS_assoc"/>
    <property type="match status" value="1"/>
</dbReference>
<comment type="similarity">
    <text evidence="1 4">Belongs to the SIS family. GutQ/KpsF subfamily.</text>
</comment>
<dbReference type="NCBIfam" id="TIGR00393">
    <property type="entry name" value="kpsF"/>
    <property type="match status" value="1"/>
</dbReference>
<keyword evidence="2" id="KW-0677">Repeat</keyword>
<dbReference type="InterPro" id="IPR046348">
    <property type="entry name" value="SIS_dom_sf"/>
</dbReference>
<dbReference type="InterPro" id="IPR046342">
    <property type="entry name" value="CBS_dom_sf"/>
</dbReference>
<dbReference type="SUPFAM" id="SSF53697">
    <property type="entry name" value="SIS domain"/>
    <property type="match status" value="1"/>
</dbReference>
<evidence type="ECO:0000256" key="5">
    <source>
        <dbReference type="PROSITE-ProRule" id="PRU00703"/>
    </source>
</evidence>
<comment type="caution">
    <text evidence="8">The sequence shown here is derived from an EMBL/GenBank/DDBJ whole genome shotgun (WGS) entry which is preliminary data.</text>
</comment>
<dbReference type="PROSITE" id="PS51464">
    <property type="entry name" value="SIS"/>
    <property type="match status" value="1"/>
</dbReference>
<keyword evidence="3 5" id="KW-0129">CBS domain</keyword>
<sequence length="332" mass="35214">MGSAVLDDVAPAAGDLAVAHRVIEVAGEAVRLLGDSLGPEFTKAVDILLAAKGRVIVSGIGKSGHIARKIAATMASTGTPAHFVHPSEASHGDLGEITRNDALLVLSWRGETRELSDLIVYAKRFRIPLIGMAWNADSTLLKAADVALVLPHVSEACPHGLAPTTSTTLMIVLGDALAMALMERRDFSVDEYRNLHPGGSLGRALIRVQDLMHGPAELPLAAEATPLREAIAVMEKHNFGCIGITGADGALVGIVTDGDLRRRFDQNLKDAKASDVMTKSPKIVRTDQLAAEAVALMNDKQITQLFVLDPKAKVAKPVGILHIHDCLRAGLR</sequence>
<dbReference type="EMBL" id="BAAADD010000004">
    <property type="protein sequence ID" value="GAA0570231.1"/>
    <property type="molecule type" value="Genomic_DNA"/>
</dbReference>
<evidence type="ECO:0000256" key="2">
    <source>
        <dbReference type="ARBA" id="ARBA00022737"/>
    </source>
</evidence>